<accession>A0A6N9YL56</accession>
<dbReference type="InterPro" id="IPR008030">
    <property type="entry name" value="NmrA-like"/>
</dbReference>
<dbReference type="RefSeq" id="WP_163818477.1">
    <property type="nucleotide sequence ID" value="NZ_JAAGOB010000005.1"/>
</dbReference>
<protein>
    <submittedName>
        <fullName evidence="2">NmrA family NAD(P)-binding protein</fullName>
    </submittedName>
</protein>
<evidence type="ECO:0000313" key="3">
    <source>
        <dbReference type="Proteomes" id="UP000469185"/>
    </source>
</evidence>
<dbReference type="AlphaFoldDB" id="A0A6N9YL56"/>
<dbReference type="InterPro" id="IPR051604">
    <property type="entry name" value="Ergot_Alk_Oxidoreductase"/>
</dbReference>
<dbReference type="InterPro" id="IPR036291">
    <property type="entry name" value="NAD(P)-bd_dom_sf"/>
</dbReference>
<evidence type="ECO:0000259" key="1">
    <source>
        <dbReference type="Pfam" id="PF05368"/>
    </source>
</evidence>
<sequence>MYAITGVTGHVGGHAAEALLAKGERVRAVVRSAAKGDVWAAKGADVVIADMNDADALTEALSGCEGVFVLLPVTDAGAQFHAQQRALADAITGAVASSGVPHVVALSSVGAELDHGTGPILPLHHFENSLRSGPAVVSVLRSAHFQEKVTDILDVVRTAGIYPNFGESADVAKPMNATADIGAVVAETLLSPPVTSEIVDLEGPSYTEREVAQALAAALGKPVEVVNIPREGWVNALVDGGVPNDFAEILAQLYDAEERGILRAQGDRVIRLTTPIEETVRRLLEKVA</sequence>
<dbReference type="Proteomes" id="UP000469185">
    <property type="component" value="Unassembled WGS sequence"/>
</dbReference>
<dbReference type="Gene3D" id="3.40.50.720">
    <property type="entry name" value="NAD(P)-binding Rossmann-like Domain"/>
    <property type="match status" value="1"/>
</dbReference>
<reference evidence="2 3" key="1">
    <citation type="submission" date="2020-02" db="EMBL/GenBank/DDBJ databases">
        <authorList>
            <person name="Li X.-J."/>
            <person name="Feng X.-M."/>
        </authorList>
    </citation>
    <scope>NUCLEOTIDE SEQUENCE [LARGE SCALE GENOMIC DNA]</scope>
    <source>
        <strain evidence="2 3">CGMCC 4.7225</strain>
    </source>
</reference>
<keyword evidence="3" id="KW-1185">Reference proteome</keyword>
<gene>
    <name evidence="2" type="ORF">G1H11_10210</name>
</gene>
<dbReference type="Pfam" id="PF05368">
    <property type="entry name" value="NmrA"/>
    <property type="match status" value="1"/>
</dbReference>
<dbReference type="Gene3D" id="3.90.25.10">
    <property type="entry name" value="UDP-galactose 4-epimerase, domain 1"/>
    <property type="match status" value="1"/>
</dbReference>
<name>A0A6N9YL56_9ACTN</name>
<proteinExistence type="predicted"/>
<dbReference type="PANTHER" id="PTHR43162">
    <property type="match status" value="1"/>
</dbReference>
<feature type="domain" description="NmrA-like" evidence="1">
    <location>
        <begin position="3"/>
        <end position="254"/>
    </location>
</feature>
<dbReference type="EMBL" id="JAAGOB010000005">
    <property type="protein sequence ID" value="NED95685.1"/>
    <property type="molecule type" value="Genomic_DNA"/>
</dbReference>
<evidence type="ECO:0000313" key="2">
    <source>
        <dbReference type="EMBL" id="NED95685.1"/>
    </source>
</evidence>
<organism evidence="2 3">
    <name type="scientific">Phytoactinopolyspora alkaliphila</name>
    <dbReference type="NCBI Taxonomy" id="1783498"/>
    <lineage>
        <taxon>Bacteria</taxon>
        <taxon>Bacillati</taxon>
        <taxon>Actinomycetota</taxon>
        <taxon>Actinomycetes</taxon>
        <taxon>Jiangellales</taxon>
        <taxon>Jiangellaceae</taxon>
        <taxon>Phytoactinopolyspora</taxon>
    </lineage>
</organism>
<dbReference type="SUPFAM" id="SSF51735">
    <property type="entry name" value="NAD(P)-binding Rossmann-fold domains"/>
    <property type="match status" value="1"/>
</dbReference>
<dbReference type="PANTHER" id="PTHR43162:SF1">
    <property type="entry name" value="PRESTALK A DIFFERENTIATION PROTEIN A"/>
    <property type="match status" value="1"/>
</dbReference>
<comment type="caution">
    <text evidence="2">The sequence shown here is derived from an EMBL/GenBank/DDBJ whole genome shotgun (WGS) entry which is preliminary data.</text>
</comment>